<gene>
    <name evidence="4" type="ORF">TEA_028873</name>
</gene>
<proteinExistence type="inferred from homology"/>
<dbReference type="GO" id="GO:0006353">
    <property type="term" value="P:DNA-templated transcription termination"/>
    <property type="evidence" value="ECO:0007669"/>
    <property type="project" value="UniProtKB-KW"/>
</dbReference>
<comment type="similarity">
    <text evidence="1">Belongs to the mTERF family.</text>
</comment>
<dbReference type="AlphaFoldDB" id="A0A4S4D816"/>
<dbReference type="EMBL" id="SDRB02012171">
    <property type="protein sequence ID" value="THF98588.1"/>
    <property type="molecule type" value="Genomic_DNA"/>
</dbReference>
<name>A0A4S4D816_CAMSN</name>
<evidence type="ECO:0000256" key="1">
    <source>
        <dbReference type="ARBA" id="ARBA00007692"/>
    </source>
</evidence>
<keyword evidence="2" id="KW-0806">Transcription termination</keyword>
<protein>
    <submittedName>
        <fullName evidence="4">Uncharacterized protein</fullName>
    </submittedName>
</protein>
<comment type="caution">
    <text evidence="4">The sequence shown here is derived from an EMBL/GenBank/DDBJ whole genome shotgun (WGS) entry which is preliminary data.</text>
</comment>
<dbReference type="InterPro" id="IPR003690">
    <property type="entry name" value="MTERF"/>
</dbReference>
<dbReference type="PANTHER" id="PTHR13068">
    <property type="entry name" value="CGI-12 PROTEIN-RELATED"/>
    <property type="match status" value="1"/>
</dbReference>
<evidence type="ECO:0000256" key="3">
    <source>
        <dbReference type="ARBA" id="ARBA00022946"/>
    </source>
</evidence>
<dbReference type="PANTHER" id="PTHR13068:SF166">
    <property type="entry name" value="TRANSCRIPTION TERMINATION FACTOR MTERF15, MITOCHONDRIAL-LIKE"/>
    <property type="match status" value="1"/>
</dbReference>
<dbReference type="Pfam" id="PF02536">
    <property type="entry name" value="mTERF"/>
    <property type="match status" value="2"/>
</dbReference>
<accession>A0A4S4D816</accession>
<dbReference type="FunFam" id="1.25.70.10:FF:000001">
    <property type="entry name" value="Mitochondrial transcription termination factor-like"/>
    <property type="match status" value="1"/>
</dbReference>
<dbReference type="SMART" id="SM00733">
    <property type="entry name" value="Mterf"/>
    <property type="match status" value="6"/>
</dbReference>
<evidence type="ECO:0000313" key="4">
    <source>
        <dbReference type="EMBL" id="THF98588.1"/>
    </source>
</evidence>
<keyword evidence="3" id="KW-0809">Transit peptide</keyword>
<dbReference type="InterPro" id="IPR038538">
    <property type="entry name" value="MTERF_sf"/>
</dbReference>
<sequence length="444" mass="50561">MVPVIATVTLRPLYSATVTMPPQPLWLPQPLFKTFPYMNLGFEVVWRSKLSLGLSAVANMMVLRPCLFRGVEGGMGLGWRSGPFSVVFVCRVGEGIRMEEGIKMEVGRGIGMEEVEVEVVFSVGFNCNLNSPKFQSSIFEKALSASKYANFETPHKPDSVLTFFENHGFIKTQISILVRKLPPVLLCDPEKTLLPKLEFFKSKGFSSTDVAKILSSSPTVLKRTETKYAIKSFDRLLLLDLRVCVAPNIEFLRESGVPNENIMVLLKYRPRAFMTSNDRFREIVKEVEEMGFNPLRKKFVIAVHAFRAMSKLTWEKKVEVYKKWGLSEDEILVAFGKHPGCMMVSEHEIKEVMNFFVNKMGWESSFVPRNPLLVSLSLEKRIVPRCAVYQVLLLSKVLINSNNISLSTMLKVREMLFLKKFLICHVEQAPELLKLYREKLALAK</sequence>
<keyword evidence="2" id="KW-0805">Transcription regulation</keyword>
<evidence type="ECO:0000313" key="5">
    <source>
        <dbReference type="Proteomes" id="UP000306102"/>
    </source>
</evidence>
<keyword evidence="5" id="KW-1185">Reference proteome</keyword>
<keyword evidence="2" id="KW-0804">Transcription</keyword>
<dbReference type="GO" id="GO:0003676">
    <property type="term" value="F:nucleic acid binding"/>
    <property type="evidence" value="ECO:0007669"/>
    <property type="project" value="InterPro"/>
</dbReference>
<organism evidence="4 5">
    <name type="scientific">Camellia sinensis var. sinensis</name>
    <name type="common">China tea</name>
    <dbReference type="NCBI Taxonomy" id="542762"/>
    <lineage>
        <taxon>Eukaryota</taxon>
        <taxon>Viridiplantae</taxon>
        <taxon>Streptophyta</taxon>
        <taxon>Embryophyta</taxon>
        <taxon>Tracheophyta</taxon>
        <taxon>Spermatophyta</taxon>
        <taxon>Magnoliopsida</taxon>
        <taxon>eudicotyledons</taxon>
        <taxon>Gunneridae</taxon>
        <taxon>Pentapetalae</taxon>
        <taxon>asterids</taxon>
        <taxon>Ericales</taxon>
        <taxon>Theaceae</taxon>
        <taxon>Camellia</taxon>
    </lineage>
</organism>
<evidence type="ECO:0000256" key="2">
    <source>
        <dbReference type="ARBA" id="ARBA00022472"/>
    </source>
</evidence>
<reference evidence="4 5" key="1">
    <citation type="journal article" date="2018" name="Proc. Natl. Acad. Sci. U.S.A.">
        <title>Draft genome sequence of Camellia sinensis var. sinensis provides insights into the evolution of the tea genome and tea quality.</title>
        <authorList>
            <person name="Wei C."/>
            <person name="Yang H."/>
            <person name="Wang S."/>
            <person name="Zhao J."/>
            <person name="Liu C."/>
            <person name="Gao L."/>
            <person name="Xia E."/>
            <person name="Lu Y."/>
            <person name="Tai Y."/>
            <person name="She G."/>
            <person name="Sun J."/>
            <person name="Cao H."/>
            <person name="Tong W."/>
            <person name="Gao Q."/>
            <person name="Li Y."/>
            <person name="Deng W."/>
            <person name="Jiang X."/>
            <person name="Wang W."/>
            <person name="Chen Q."/>
            <person name="Zhang S."/>
            <person name="Li H."/>
            <person name="Wu J."/>
            <person name="Wang P."/>
            <person name="Li P."/>
            <person name="Shi C."/>
            <person name="Zheng F."/>
            <person name="Jian J."/>
            <person name="Huang B."/>
            <person name="Shan D."/>
            <person name="Shi M."/>
            <person name="Fang C."/>
            <person name="Yue Y."/>
            <person name="Li F."/>
            <person name="Li D."/>
            <person name="Wei S."/>
            <person name="Han B."/>
            <person name="Jiang C."/>
            <person name="Yin Y."/>
            <person name="Xia T."/>
            <person name="Zhang Z."/>
            <person name="Bennetzen J.L."/>
            <person name="Zhao S."/>
            <person name="Wan X."/>
        </authorList>
    </citation>
    <scope>NUCLEOTIDE SEQUENCE [LARGE SCALE GENOMIC DNA]</scope>
    <source>
        <strain evidence="5">cv. Shuchazao</strain>
        <tissue evidence="4">Leaf</tissue>
    </source>
</reference>
<dbReference type="Gene3D" id="1.25.70.10">
    <property type="entry name" value="Transcription termination factor 3, mitochondrial"/>
    <property type="match status" value="2"/>
</dbReference>
<dbReference type="Proteomes" id="UP000306102">
    <property type="component" value="Unassembled WGS sequence"/>
</dbReference>